<sequence>MGAALICHRIGPAGRRPAFVPGKDSVTVVHDNGRRRYLGNALGLGVAAGIRRGRHRSAAARVAYLSAA</sequence>
<protein>
    <submittedName>
        <fullName evidence="1">Uncharacterized protein</fullName>
    </submittedName>
</protein>
<dbReference type="AlphaFoldDB" id="A0A1W0BLC7"/>
<organism evidence="1 2">
    <name type="scientific">Nocardia donostiensis</name>
    <dbReference type="NCBI Taxonomy" id="1538463"/>
    <lineage>
        <taxon>Bacteria</taxon>
        <taxon>Bacillati</taxon>
        <taxon>Actinomycetota</taxon>
        <taxon>Actinomycetes</taxon>
        <taxon>Mycobacteriales</taxon>
        <taxon>Nocardiaceae</taxon>
        <taxon>Nocardia</taxon>
    </lineage>
</organism>
<keyword evidence="2" id="KW-1185">Reference proteome</keyword>
<reference evidence="1 2" key="1">
    <citation type="journal article" date="2016" name="Antonie Van Leeuwenhoek">
        <title>Nocardia donostiensis sp. nov., isolated from human respiratory specimens.</title>
        <authorList>
            <person name="Ercibengoa M."/>
            <person name="Bell M."/>
            <person name="Marimon J.M."/>
            <person name="Humrighouse B."/>
            <person name="Klenk H.P."/>
            <person name="Potter G."/>
            <person name="Perez-Trallero E."/>
        </authorList>
    </citation>
    <scope>NUCLEOTIDE SEQUENCE [LARGE SCALE GENOMIC DNA]</scope>
    <source>
        <strain evidence="1 2">X1655</strain>
    </source>
</reference>
<evidence type="ECO:0000313" key="1">
    <source>
        <dbReference type="EMBL" id="ONM48587.1"/>
    </source>
</evidence>
<gene>
    <name evidence="1" type="ORF">B0T46_11050</name>
</gene>
<dbReference type="EMBL" id="MUMY01000008">
    <property type="protein sequence ID" value="ONM48587.1"/>
    <property type="molecule type" value="Genomic_DNA"/>
</dbReference>
<proteinExistence type="predicted"/>
<comment type="caution">
    <text evidence="1">The sequence shown here is derived from an EMBL/GenBank/DDBJ whole genome shotgun (WGS) entry which is preliminary data.</text>
</comment>
<name>A0A1W0BLC7_9NOCA</name>
<evidence type="ECO:0000313" key="2">
    <source>
        <dbReference type="Proteomes" id="UP000188836"/>
    </source>
</evidence>
<accession>A0A1W0BLC7</accession>
<dbReference type="Proteomes" id="UP000188836">
    <property type="component" value="Unassembled WGS sequence"/>
</dbReference>